<accession>A0ACC1NPL8</accession>
<dbReference type="Proteomes" id="UP001143910">
    <property type="component" value="Unassembled WGS sequence"/>
</dbReference>
<gene>
    <name evidence="1" type="ORF">NQ176_g2384</name>
</gene>
<comment type="caution">
    <text evidence="1">The sequence shown here is derived from an EMBL/GenBank/DDBJ whole genome shotgun (WGS) entry which is preliminary data.</text>
</comment>
<evidence type="ECO:0000313" key="2">
    <source>
        <dbReference type="Proteomes" id="UP001143910"/>
    </source>
</evidence>
<reference evidence="1" key="1">
    <citation type="submission" date="2022-08" db="EMBL/GenBank/DDBJ databases">
        <title>Genome Sequence of Lecanicillium fungicola.</title>
        <authorList>
            <person name="Buettner E."/>
        </authorList>
    </citation>
    <scope>NUCLEOTIDE SEQUENCE</scope>
    <source>
        <strain evidence="1">Babe33</strain>
    </source>
</reference>
<name>A0ACC1NPL8_9HYPO</name>
<evidence type="ECO:0000313" key="1">
    <source>
        <dbReference type="EMBL" id="KAJ2980860.1"/>
    </source>
</evidence>
<keyword evidence="2" id="KW-1185">Reference proteome</keyword>
<dbReference type="EMBL" id="JANJQO010000168">
    <property type="protein sequence ID" value="KAJ2980860.1"/>
    <property type="molecule type" value="Genomic_DNA"/>
</dbReference>
<organism evidence="1 2">
    <name type="scientific">Zarea fungicola</name>
    <dbReference type="NCBI Taxonomy" id="93591"/>
    <lineage>
        <taxon>Eukaryota</taxon>
        <taxon>Fungi</taxon>
        <taxon>Dikarya</taxon>
        <taxon>Ascomycota</taxon>
        <taxon>Pezizomycotina</taxon>
        <taxon>Sordariomycetes</taxon>
        <taxon>Hypocreomycetidae</taxon>
        <taxon>Hypocreales</taxon>
        <taxon>Cordycipitaceae</taxon>
        <taxon>Zarea</taxon>
    </lineage>
</organism>
<protein>
    <submittedName>
        <fullName evidence="1">Uncharacterized protein</fullName>
    </submittedName>
</protein>
<sequence length="344" mass="38081">MAVESFPSRQGDEDKGGYRQINKSLNICAFDEFLNGQFARLPLLPDVEQMTPRVLRILGQNPGKFTYQGTNTYVVGTGKQRILIDTGGGEPAWARLVASTLNDMDITLSHVLLTHWHGDHTGGVPDLLRLYPHLENSVYKNQPERNQQDVKNGQLFCVDGATIRALHVPGHSADHMCFILEEEMAMFTGDNVLGHGTTVVEDLGIFMDSLRTMHAQRCGVGYSAHGIKISDLPAKIQGDLRSRLKREQQVMEALDNLRAGGVRSATVKEIVAEVYGTSVDETTRTLALEPFIDEVLRKLAGDYRVGFRIRGGRKTWYSVEEAAQQNGMRQARSSSGPTLTDVKA</sequence>
<proteinExistence type="predicted"/>